<reference evidence="1" key="1">
    <citation type="submission" date="2022-12" db="EMBL/GenBank/DDBJ databases">
        <title>Draft genome assemblies for two species of Escallonia (Escalloniales).</title>
        <authorList>
            <person name="Chanderbali A."/>
            <person name="Dervinis C."/>
            <person name="Anghel I."/>
            <person name="Soltis D."/>
            <person name="Soltis P."/>
            <person name="Zapata F."/>
        </authorList>
    </citation>
    <scope>NUCLEOTIDE SEQUENCE</scope>
    <source>
        <strain evidence="1">UCBG64.0493</strain>
        <tissue evidence="1">Leaf</tissue>
    </source>
</reference>
<evidence type="ECO:0000313" key="1">
    <source>
        <dbReference type="EMBL" id="KAK3007577.1"/>
    </source>
</evidence>
<accession>A0AA89AM42</accession>
<dbReference type="AlphaFoldDB" id="A0AA89AM42"/>
<protein>
    <submittedName>
        <fullName evidence="1">Uncharacterized protein</fullName>
    </submittedName>
</protein>
<proteinExistence type="predicted"/>
<keyword evidence="2" id="KW-1185">Reference proteome</keyword>
<evidence type="ECO:0000313" key="2">
    <source>
        <dbReference type="Proteomes" id="UP001188597"/>
    </source>
</evidence>
<comment type="caution">
    <text evidence="1">The sequence shown here is derived from an EMBL/GenBank/DDBJ whole genome shotgun (WGS) entry which is preliminary data.</text>
</comment>
<organism evidence="1 2">
    <name type="scientific">Escallonia herrerae</name>
    <dbReference type="NCBI Taxonomy" id="1293975"/>
    <lineage>
        <taxon>Eukaryota</taxon>
        <taxon>Viridiplantae</taxon>
        <taxon>Streptophyta</taxon>
        <taxon>Embryophyta</taxon>
        <taxon>Tracheophyta</taxon>
        <taxon>Spermatophyta</taxon>
        <taxon>Magnoliopsida</taxon>
        <taxon>eudicotyledons</taxon>
        <taxon>Gunneridae</taxon>
        <taxon>Pentapetalae</taxon>
        <taxon>asterids</taxon>
        <taxon>campanulids</taxon>
        <taxon>Escalloniales</taxon>
        <taxon>Escalloniaceae</taxon>
        <taxon>Escallonia</taxon>
    </lineage>
</organism>
<sequence length="159" mass="17648">MEIVESTIILEETEGLNENRGGKGDFAKLKSCLESILRLGVICSAELPRERVDSGNVVKELHRITKAYNEGHTWNTEMLSAEVELTIAFTQYQISLNDVCKLYGEAISMHPQLYIVFRRHAHLAVSMNGNDIIKSPGLQYVDSLAAKPSIAKGISTDEI</sequence>
<name>A0AA89AM42_9ASTE</name>
<gene>
    <name evidence="1" type="ORF">RJ639_013431</name>
</gene>
<dbReference type="Proteomes" id="UP001188597">
    <property type="component" value="Unassembled WGS sequence"/>
</dbReference>
<dbReference type="EMBL" id="JAVXUP010001847">
    <property type="protein sequence ID" value="KAK3007577.1"/>
    <property type="molecule type" value="Genomic_DNA"/>
</dbReference>